<reference evidence="1" key="1">
    <citation type="submission" date="2022-10" db="EMBL/GenBank/DDBJ databases">
        <title>Culturing micro-colonial fungi from biological soil crusts in the Mojave desert and describing Neophaeococcomyces mojavensis, and introducing the new genera and species Taxawa tesnikishii.</title>
        <authorList>
            <person name="Kurbessoian T."/>
            <person name="Stajich J.E."/>
        </authorList>
    </citation>
    <scope>NUCLEOTIDE SEQUENCE</scope>
    <source>
        <strain evidence="1">JES_112</strain>
    </source>
</reference>
<gene>
    <name evidence="1" type="ORF">H2198_001193</name>
</gene>
<dbReference type="EMBL" id="JAPDRQ010000013">
    <property type="protein sequence ID" value="KAJ9662744.1"/>
    <property type="molecule type" value="Genomic_DNA"/>
</dbReference>
<accession>A0ACC3AHJ3</accession>
<evidence type="ECO:0000313" key="2">
    <source>
        <dbReference type="Proteomes" id="UP001172386"/>
    </source>
</evidence>
<keyword evidence="2" id="KW-1185">Reference proteome</keyword>
<evidence type="ECO:0000313" key="1">
    <source>
        <dbReference type="EMBL" id="KAJ9662744.1"/>
    </source>
</evidence>
<comment type="caution">
    <text evidence="1">The sequence shown here is derived from an EMBL/GenBank/DDBJ whole genome shotgun (WGS) entry which is preliminary data.</text>
</comment>
<dbReference type="Proteomes" id="UP001172386">
    <property type="component" value="Unassembled WGS sequence"/>
</dbReference>
<organism evidence="1 2">
    <name type="scientific">Neophaeococcomyces mojaviensis</name>
    <dbReference type="NCBI Taxonomy" id="3383035"/>
    <lineage>
        <taxon>Eukaryota</taxon>
        <taxon>Fungi</taxon>
        <taxon>Dikarya</taxon>
        <taxon>Ascomycota</taxon>
        <taxon>Pezizomycotina</taxon>
        <taxon>Eurotiomycetes</taxon>
        <taxon>Chaetothyriomycetidae</taxon>
        <taxon>Chaetothyriales</taxon>
        <taxon>Chaetothyriales incertae sedis</taxon>
        <taxon>Neophaeococcomyces</taxon>
    </lineage>
</organism>
<proteinExistence type="predicted"/>
<sequence length="288" mass="33278">MRRRALLVAAACIAFLIFTLGLWEASYPQRWLTPKKTPNPNADVIGSSWISKGEDAGDKVIVIAKMTKENVDWVTNELQDWQHAIYHMDDPSYVLHPPENKGREAMAYLTFLIDHYDNLPEIMVFLHPHLKGWPEAWHTDAPDYSNVNSVRGLQLEYVRKHGYANMRCISDPGCPGEIQPFRNDPTRSAELAFPDAWMYFFQKNISTVPEVVGTPCCSQFAVSREQVRKRPQSDYLRYRKWLLETELNSDVSGRVMEYMWHIMFGKDPVWCPALHTCDKYQIVAPNLA</sequence>
<protein>
    <submittedName>
        <fullName evidence="1">Uncharacterized protein</fullName>
    </submittedName>
</protein>
<name>A0ACC3AHJ3_9EURO</name>